<keyword evidence="2" id="KW-0472">Membrane</keyword>
<dbReference type="Proteomes" id="UP000770717">
    <property type="component" value="Unassembled WGS sequence"/>
</dbReference>
<feature type="coiled-coil region" evidence="1">
    <location>
        <begin position="14"/>
        <end position="41"/>
    </location>
</feature>
<dbReference type="EMBL" id="WNTK01000007">
    <property type="protein sequence ID" value="KAG9479722.1"/>
    <property type="molecule type" value="Genomic_DNA"/>
</dbReference>
<evidence type="ECO:0000256" key="1">
    <source>
        <dbReference type="SAM" id="Coils"/>
    </source>
</evidence>
<keyword evidence="2" id="KW-1133">Transmembrane helix</keyword>
<accession>A0A8J6K4Q7</accession>
<comment type="caution">
    <text evidence="3">The sequence shown here is derived from an EMBL/GenBank/DDBJ whole genome shotgun (WGS) entry which is preliminary data.</text>
</comment>
<keyword evidence="2" id="KW-0812">Transmembrane</keyword>
<evidence type="ECO:0000313" key="3">
    <source>
        <dbReference type="EMBL" id="KAG9479722.1"/>
    </source>
</evidence>
<dbReference type="InterPro" id="IPR033579">
    <property type="entry name" value="TMEM128"/>
</dbReference>
<sequence>MAALLEDRDLQGLRQRFQLQAEELLREAGEAVAEEEKKKQKPLPRLNTHSVFWILAAVLLTYYVDFFQVLQLHLHEGWYDGRYISVVFLGIAIVLRSSVLMQLITSTNTPYVCELFFCFLYAVIVRFCIFC</sequence>
<keyword evidence="1" id="KW-0175">Coiled coil</keyword>
<keyword evidence="4" id="KW-1185">Reference proteome</keyword>
<reference evidence="3" key="1">
    <citation type="thesis" date="2020" institute="ProQuest LLC" country="789 East Eisenhower Parkway, Ann Arbor, MI, USA">
        <title>Comparative Genomics and Chromosome Evolution.</title>
        <authorList>
            <person name="Mudd A.B."/>
        </authorList>
    </citation>
    <scope>NUCLEOTIDE SEQUENCE</scope>
    <source>
        <strain evidence="3">HN-11 Male</strain>
        <tissue evidence="3">Kidney and liver</tissue>
    </source>
</reference>
<evidence type="ECO:0000256" key="2">
    <source>
        <dbReference type="SAM" id="Phobius"/>
    </source>
</evidence>
<dbReference type="PANTHER" id="PTHR31134:SF1">
    <property type="entry name" value="TRANSMEMBRANE PROTEIN 128"/>
    <property type="match status" value="1"/>
</dbReference>
<feature type="transmembrane region" description="Helical" evidence="2">
    <location>
        <begin position="51"/>
        <end position="70"/>
    </location>
</feature>
<dbReference type="AlphaFoldDB" id="A0A8J6K4Q7"/>
<gene>
    <name evidence="3" type="ORF">GDO78_011644</name>
</gene>
<dbReference type="PANTHER" id="PTHR31134">
    <property type="entry name" value="TRANSMEMBRANE PROTEIN 128"/>
    <property type="match status" value="1"/>
</dbReference>
<protein>
    <submittedName>
        <fullName evidence="3">Uncharacterized protein</fullName>
    </submittedName>
</protein>
<evidence type="ECO:0000313" key="4">
    <source>
        <dbReference type="Proteomes" id="UP000770717"/>
    </source>
</evidence>
<proteinExistence type="predicted"/>
<organism evidence="3 4">
    <name type="scientific">Eleutherodactylus coqui</name>
    <name type="common">Puerto Rican coqui</name>
    <dbReference type="NCBI Taxonomy" id="57060"/>
    <lineage>
        <taxon>Eukaryota</taxon>
        <taxon>Metazoa</taxon>
        <taxon>Chordata</taxon>
        <taxon>Craniata</taxon>
        <taxon>Vertebrata</taxon>
        <taxon>Euteleostomi</taxon>
        <taxon>Amphibia</taxon>
        <taxon>Batrachia</taxon>
        <taxon>Anura</taxon>
        <taxon>Neobatrachia</taxon>
        <taxon>Hyloidea</taxon>
        <taxon>Eleutherodactylidae</taxon>
        <taxon>Eleutherodactylinae</taxon>
        <taxon>Eleutherodactylus</taxon>
        <taxon>Eleutherodactylus</taxon>
    </lineage>
</organism>
<name>A0A8J6K4Q7_ELECQ</name>
<feature type="transmembrane region" description="Helical" evidence="2">
    <location>
        <begin position="109"/>
        <end position="129"/>
    </location>
</feature>
<feature type="transmembrane region" description="Helical" evidence="2">
    <location>
        <begin position="82"/>
        <end position="103"/>
    </location>
</feature>